<accession>A0AA95EMI8</accession>
<organism evidence="3 4">
    <name type="scientific">Pandoravirus kuranda</name>
    <dbReference type="NCBI Taxonomy" id="3019033"/>
    <lineage>
        <taxon>Viruses</taxon>
        <taxon>Pandoravirus</taxon>
    </lineage>
</organism>
<protein>
    <submittedName>
        <fullName evidence="3">von willebrand factor type a domain-containing protein</fullName>
    </submittedName>
</protein>
<dbReference type="Gene3D" id="3.40.50.410">
    <property type="entry name" value="von Willebrand factor, type A domain"/>
    <property type="match status" value="1"/>
</dbReference>
<keyword evidence="1" id="KW-0175">Coiled coil</keyword>
<feature type="compositionally biased region" description="Basic and acidic residues" evidence="2">
    <location>
        <begin position="808"/>
        <end position="824"/>
    </location>
</feature>
<dbReference type="InterPro" id="IPR036465">
    <property type="entry name" value="vWFA_dom_sf"/>
</dbReference>
<name>A0AA95EMI8_9VIRU</name>
<evidence type="ECO:0000256" key="1">
    <source>
        <dbReference type="SAM" id="Coils"/>
    </source>
</evidence>
<feature type="coiled-coil region" evidence="1">
    <location>
        <begin position="1026"/>
        <end position="1060"/>
    </location>
</feature>
<dbReference type="SUPFAM" id="SSF53300">
    <property type="entry name" value="vWA-like"/>
    <property type="match status" value="1"/>
</dbReference>
<evidence type="ECO:0000313" key="3">
    <source>
        <dbReference type="EMBL" id="WBR14231.1"/>
    </source>
</evidence>
<feature type="region of interest" description="Disordered" evidence="2">
    <location>
        <begin position="783"/>
        <end position="824"/>
    </location>
</feature>
<dbReference type="Proteomes" id="UP001185135">
    <property type="component" value="Segment"/>
</dbReference>
<proteinExistence type="predicted"/>
<sequence>MERRDDPAEAKHAKVAASSDAAIYTRLTDDGIGLLVVEPRADDAATTKPRRDLHVVFILDRSGSMAGAFRRVVLPACAGYLDVVRPQHASAIFFNDKAKTFPHVTSAWFRASTKDGKWTTRIDRGVEAAVQFVLKDAHGHHDAERPVYQFVFMTDGVNDAERTGDLLKVSIYASASRLSKAGCDSFVSVINVTAAADTRAGMWTHSALSTMSVSAEGAFAVAHTATDVEPVIASLAAHTTAVVGSGVGRLRTISFGAHESGGRDATDLTASGSLRAVTLAGTAPEPTVRAAGDRIAVLVRGPPGPPSHVTIDGFVTPVSIADRLDLDTATLVLETVDDHATRVAMAQVSGRNGLNAMDAVALLGAVLDSVDASGALNKGALARLSGARTPYERVRLMRRTMEASRGRVASIRSTQLVAQAAASDMAAYVSDMSKAKYGVAALRRAAASQQTPHDPKSILAALARAHPKAGATAQGDSVRASHKADDDDVYEAPVSFISQQTANELWTEATLPDEHDRVRAAAGGADGLDEHMILSAFGMLGYGIETYRPASCVVEPWHLSVRYVSCDIVGTNDLICALATNTLVEDLSRRRITDAVVVRDPAHPAPYDAYARSPLAAVYLGVVCARNPSVVLTSQATAVPALAMMHAAAQVAGHHGRDTMTCAHAAVLLRLVLHVAHIVKANDRAAHIASSLAGTAEGSSVCGSVLTTKSHVHRVAQALAYMVARSETATLVRSPDRLAAVARAMLAQAIVEAAAAASSKHASAACTLADIVSGKGMGSCIAHAGDRDGDDQGDPPRVTLQEAGGTCDAKDRDDGDDDAKHHDDDHTIDALETMLAIAGDYPVPLADSEPEPNDIAFGGDYDETAAVATGRACLNWLSNGAPSVKSPIVDVLVGVALARAMYERVAPAAIHAGHHAPLAFDAISAFVASSADGEQTCARLVAEGLKDSRAMDTVSFIRSYWNIDVQSSDSDDVALCVAALAAQALQRPTASRRCNDPDTGAPQLEPLDSVNACRAYLAATAARVRTTRYQQLLSAKNARLREAERQRREAEAAAERERLRAAWRDAHVGMPMVFTVAQVEAHNLAHPDDPWTMSKHPKTGRPSGLLADRCCFASCPESMRRLGNAGLWEHLAPGQCTPAFHVAAREAFAQLAGDYAAGRSRAEILADFTHTIKAALSEREINDVVADMYSVTLAEFERAYGRSAVVP</sequence>
<evidence type="ECO:0000256" key="2">
    <source>
        <dbReference type="SAM" id="MobiDB-lite"/>
    </source>
</evidence>
<dbReference type="EMBL" id="ON887157">
    <property type="protein sequence ID" value="WBR14231.1"/>
    <property type="molecule type" value="Genomic_DNA"/>
</dbReference>
<evidence type="ECO:0000313" key="4">
    <source>
        <dbReference type="Proteomes" id="UP001185135"/>
    </source>
</evidence>
<gene>
    <name evidence="3" type="ORF">pkur_cds_56</name>
</gene>
<reference evidence="3" key="1">
    <citation type="submission" date="2022-06" db="EMBL/GenBank/DDBJ databases">
        <authorList>
            <person name="Legendre M."/>
            <person name="Claverie J.-M."/>
            <person name="Alempic J.-M."/>
            <person name="Abergel C."/>
        </authorList>
    </citation>
    <scope>NUCLEOTIDE SEQUENCE</scope>
    <source>
        <strain evidence="3">Kuranda</strain>
    </source>
</reference>